<dbReference type="InterPro" id="IPR027417">
    <property type="entry name" value="P-loop_NTPase"/>
</dbReference>
<name>A0A9W8IBA3_9FUNG</name>
<comment type="domain">
    <text evidence="12">The DBINO region is involved in binding to DNA.</text>
</comment>
<evidence type="ECO:0000259" key="16">
    <source>
        <dbReference type="PROSITE" id="PS51194"/>
    </source>
</evidence>
<dbReference type="Gene3D" id="3.40.50.300">
    <property type="entry name" value="P-loop containing nucleotide triphosphate hydrolases"/>
    <property type="match status" value="1"/>
</dbReference>
<feature type="compositionally biased region" description="Basic residues" evidence="14">
    <location>
        <begin position="548"/>
        <end position="559"/>
    </location>
</feature>
<dbReference type="Proteomes" id="UP001139887">
    <property type="component" value="Unassembled WGS sequence"/>
</dbReference>
<proteinExistence type="inferred from homology"/>
<dbReference type="GO" id="GO:0003677">
    <property type="term" value="F:DNA binding"/>
    <property type="evidence" value="ECO:0007669"/>
    <property type="project" value="UniProtKB-UniRule"/>
</dbReference>
<comment type="subcellular location">
    <subcellularLocation>
        <location evidence="1 12">Nucleus</location>
    </subcellularLocation>
</comment>
<dbReference type="PANTHER" id="PTHR45685:SF2">
    <property type="entry name" value="CHROMATIN-REMODELING ATPASE INO80"/>
    <property type="match status" value="1"/>
</dbReference>
<dbReference type="GO" id="GO:0031011">
    <property type="term" value="C:Ino80 complex"/>
    <property type="evidence" value="ECO:0007669"/>
    <property type="project" value="UniProtKB-UniRule"/>
</dbReference>
<evidence type="ECO:0000256" key="13">
    <source>
        <dbReference type="SAM" id="Coils"/>
    </source>
</evidence>
<feature type="region of interest" description="Disordered" evidence="14">
    <location>
        <begin position="909"/>
        <end position="929"/>
    </location>
</feature>
<keyword evidence="11" id="KW-0539">Nucleus</keyword>
<keyword evidence="9" id="KW-0010">Activator</keyword>
<evidence type="ECO:0000256" key="4">
    <source>
        <dbReference type="ARBA" id="ARBA00022741"/>
    </source>
</evidence>
<feature type="compositionally biased region" description="Acidic residues" evidence="14">
    <location>
        <begin position="570"/>
        <end position="580"/>
    </location>
</feature>
<accession>A0A9W8IBA3</accession>
<dbReference type="PROSITE" id="PS51413">
    <property type="entry name" value="DBINO"/>
    <property type="match status" value="1"/>
</dbReference>
<comment type="subunit">
    <text evidence="12">Component of the INO80 chromatin-remodeling complex.</text>
</comment>
<feature type="domain" description="DBINO" evidence="17">
    <location>
        <begin position="770"/>
        <end position="910"/>
    </location>
</feature>
<dbReference type="PROSITE" id="PS51192">
    <property type="entry name" value="HELICASE_ATP_BIND_1"/>
    <property type="match status" value="1"/>
</dbReference>
<feature type="compositionally biased region" description="Basic and acidic residues" evidence="14">
    <location>
        <begin position="166"/>
        <end position="177"/>
    </location>
</feature>
<keyword evidence="13" id="KW-0175">Coiled coil</keyword>
<dbReference type="GO" id="GO:0006281">
    <property type="term" value="P:DNA repair"/>
    <property type="evidence" value="ECO:0007669"/>
    <property type="project" value="UniProtKB-UniRule"/>
</dbReference>
<dbReference type="FunFam" id="3.40.50.10810:FF:000006">
    <property type="entry name" value="Putative DNA helicase INO80"/>
    <property type="match status" value="1"/>
</dbReference>
<organism evidence="18 19">
    <name type="scientific">Coemansia brasiliensis</name>
    <dbReference type="NCBI Taxonomy" id="2650707"/>
    <lineage>
        <taxon>Eukaryota</taxon>
        <taxon>Fungi</taxon>
        <taxon>Fungi incertae sedis</taxon>
        <taxon>Zoopagomycota</taxon>
        <taxon>Kickxellomycotina</taxon>
        <taxon>Kickxellomycetes</taxon>
        <taxon>Kickxellales</taxon>
        <taxon>Kickxellaceae</taxon>
        <taxon>Coemansia</taxon>
    </lineage>
</organism>
<keyword evidence="18" id="KW-0347">Helicase</keyword>
<dbReference type="InterPro" id="IPR038718">
    <property type="entry name" value="SNF2-like_sf"/>
</dbReference>
<evidence type="ECO:0000259" key="17">
    <source>
        <dbReference type="PROSITE" id="PS51413"/>
    </source>
</evidence>
<feature type="compositionally biased region" description="Basic and acidic residues" evidence="14">
    <location>
        <begin position="1865"/>
        <end position="1874"/>
    </location>
</feature>
<dbReference type="InterPro" id="IPR020838">
    <property type="entry name" value="DBINO"/>
</dbReference>
<feature type="compositionally biased region" description="Polar residues" evidence="14">
    <location>
        <begin position="1928"/>
        <end position="1937"/>
    </location>
</feature>
<feature type="compositionally biased region" description="Low complexity" evidence="14">
    <location>
        <begin position="952"/>
        <end position="961"/>
    </location>
</feature>
<dbReference type="InterPro" id="IPR049730">
    <property type="entry name" value="SNF2/RAD54-like_C"/>
</dbReference>
<dbReference type="Pfam" id="PF00271">
    <property type="entry name" value="Helicase_C"/>
    <property type="match status" value="1"/>
</dbReference>
<evidence type="ECO:0000256" key="14">
    <source>
        <dbReference type="SAM" id="MobiDB-lite"/>
    </source>
</evidence>
<dbReference type="GO" id="GO:0042393">
    <property type="term" value="F:histone binding"/>
    <property type="evidence" value="ECO:0007669"/>
    <property type="project" value="TreeGrafter"/>
</dbReference>
<feature type="compositionally biased region" description="Basic and acidic residues" evidence="14">
    <location>
        <begin position="560"/>
        <end position="569"/>
    </location>
</feature>
<feature type="region of interest" description="Disordered" evidence="14">
    <location>
        <begin position="1859"/>
        <end position="1957"/>
    </location>
</feature>
<feature type="region of interest" description="Disordered" evidence="14">
    <location>
        <begin position="1"/>
        <end position="118"/>
    </location>
</feature>
<feature type="compositionally biased region" description="Polar residues" evidence="14">
    <location>
        <begin position="202"/>
        <end position="215"/>
    </location>
</feature>
<keyword evidence="7 12" id="KW-0067">ATP-binding</keyword>
<feature type="region of interest" description="Disordered" evidence="14">
    <location>
        <begin position="952"/>
        <end position="978"/>
    </location>
</feature>
<evidence type="ECO:0000256" key="3">
    <source>
        <dbReference type="ARBA" id="ARBA00019805"/>
    </source>
</evidence>
<feature type="coiled-coil region" evidence="13">
    <location>
        <begin position="856"/>
        <end position="893"/>
    </location>
</feature>
<sequence length="1957" mass="221703">MSYERTPNNPHNLSSLLTSRDGQANEAPPDQEGTFPQSYADSAYQPQPQQQQPQQQQEPQPASHPDGYPQYNYEYASRDARGREYAPPSSQHYGYADAAAPQYQRESNAPRYADYPEGYDRRDYEYAAMQQQPSYGYGYEYDRPAYAGDYYYQQYEYPVEYDHPASRSAFYEDRHQYEYQQGSVPPQPQPAVDRSELRSPDRSQQAGSKYGSQPPTAYAYDGAPHADGSYAAPPGPVAAAPSADRGTDHRSYRYAADGPRYQHPPESDYQLPAPGMHTQVFQRGAVCEGNPYAAERRTYGDEGAASGRAVGIGITSLLSDAPTTMRGPEDASGPYERAPHHYSEYSRPARYGQEYGYPEYAPEGHGVMSISQLVGGESRTAAERVAVPPAHPYDEYGYPDHTPDRNAPPGYGMHTPPSRPAAQGVDYTMDVSPEASMAKNREQWANNQPAEPIVVTDDDATAAKPGEFNGNAARAKGLIDSDDDNRPLAARAGLIDLTSDGTDKPPTKRRKQTNKSSRRRSGGGGNSAKGSPVENNASRPGSLEPTPTKRRQPRKSRGAKKTELSREYVFDEEDENDDIPLEQSTAHLSSRRRHDGAVPGSAALDGHLADGYGVDENVQEYMHHVKQRTDRAVAKYEEYSRRKSQRIHDHVVQRYGEYLNGYFENTGGRPEYHEEYGPIDDMHGDQEYHQRRYGNGYADDYEDSPLYSQMQPPMMGYFTPSHPVSPRGFEHRYDRDGTPRSAGSEPLALWAADEENMGRSEYGSYFYKSMWARLATEHVPRAYRSMQSNIQVRSANMRKVSQLCQRELRRVYGSAPTRTIQLNPQQPIYVQRPPKELLMRARRSMREMLVFWKRYEKEEREMRKRAEREAAERRKQEEEAREARRQKRKLNFLLTQTELYSHFIGNKIGGSDESAKEEPAENSEATATEFKDIDFDAEDDATLAAHARQSAQNALAQQQAQMREFDNVRRQQQSEAEAQNLDEAAGANVAEALDTMDFQEPQTLGGPEIAQPRMLMCELKEYQLKGLNWLANLYEQGINGILADEMGLGKTVQSISLLSYLAEKHNIWGPFMVVAPASTLHNWEQELKRFVPEFKVLPYWGPRKDRKVLRKSLWNPKNLSRKDSEFHVLVTSYQLVVTDEQYLNRVKWQYMVLDEAQAIKSSASTRWKTLLGFHCRNRLLLTGTPIQNSMQELWALLHFIMPTLFDSHEEFSEWFSRDIEAHAENRSLLNRHQLHRLHMILKPFMLRRNKRHVQHELGEKIEHLVPCDLTQRQKAMYRGLMSKISLTELLQHLQNGAGKGSKDDDTSNLMNLVMQFRKVCSHPELFERAEVDSPYVLGTFPTTGSLAREGDNIEYSFATRSVVSFQMPKLVYRESLELPHMQTSRQRVLNRLSLWTPANIAHDSSPNSMFSLLRLCTPSADSVSKWFGSTLCEQLDTIDTYEQETAARRQYWAMAMAENKGEAIAARYAPGTVLHALTNVFSPQNLSVSPNMAGLAQITSTEFVHSYMSLVLPAYKPVALSPPVDLVVRDRSALWENSDALMNNPLSRRFSCGRESMQDWSRPFRSQGLTDIWMPSKDKLIRYSGKMAVLDKLLTRLKQEGHRVLLYFQMTKMIDLFEEYLAYRKYTYLRLDGSSKIADRRDMVMDWQTRDDIFIFLLTTRAGGLGINLTAADTVIFFESDWNPTVDSQAMDRAHRMGQKKQVVVYRLITRGTIEERILQRARQKDEIHRIVIAGGDIKAAADDAESEAFAEDLSAEAQPSSKEIVSWLLNETASDEGTADIERLEMARQAQITSNRIYGSGGYPGTLDMSKLSHLEGDVWSQVVVLPPPNLQLQSQHTQPAIEAAMNNMFDAAIWQQQQAIEQQQRREREQQRQQRGRGRGGRRGGGQPREKRKARTSAGGAKKDSSSKAETRANTPEPSAKRMRTNAGSGVSSVAPTPVEGDPPDSILKSTAITS</sequence>
<feature type="compositionally biased region" description="Basic residues" evidence="14">
    <location>
        <begin position="507"/>
        <end position="521"/>
    </location>
</feature>
<gene>
    <name evidence="18" type="primary">INO80</name>
    <name evidence="18" type="ORF">IWW36_000163</name>
</gene>
<evidence type="ECO:0000256" key="1">
    <source>
        <dbReference type="ARBA" id="ARBA00004123"/>
    </source>
</evidence>
<feature type="domain" description="Helicase C-terminal" evidence="16">
    <location>
        <begin position="1589"/>
        <end position="1746"/>
    </location>
</feature>
<dbReference type="Pfam" id="PF00176">
    <property type="entry name" value="SNF2-rel_dom"/>
    <property type="match status" value="1"/>
</dbReference>
<evidence type="ECO:0000256" key="6">
    <source>
        <dbReference type="ARBA" id="ARBA00022801"/>
    </source>
</evidence>
<evidence type="ECO:0000256" key="7">
    <source>
        <dbReference type="ARBA" id="ARBA00022840"/>
    </source>
</evidence>
<evidence type="ECO:0000256" key="11">
    <source>
        <dbReference type="ARBA" id="ARBA00023242"/>
    </source>
</evidence>
<dbReference type="GO" id="GO:0004386">
    <property type="term" value="F:helicase activity"/>
    <property type="evidence" value="ECO:0007669"/>
    <property type="project" value="UniProtKB-KW"/>
</dbReference>
<feature type="compositionally biased region" description="Low complexity" evidence="14">
    <location>
        <begin position="45"/>
        <end position="61"/>
    </location>
</feature>
<keyword evidence="8 12" id="KW-0238">DNA-binding</keyword>
<feature type="region of interest" description="Disordered" evidence="14">
    <location>
        <begin position="166"/>
        <end position="261"/>
    </location>
</feature>
<evidence type="ECO:0000256" key="8">
    <source>
        <dbReference type="ARBA" id="ARBA00023125"/>
    </source>
</evidence>
<dbReference type="OrthoDB" id="448448at2759"/>
<keyword evidence="19" id="KW-1185">Reference proteome</keyword>
<evidence type="ECO:0000256" key="9">
    <source>
        <dbReference type="ARBA" id="ARBA00023159"/>
    </source>
</evidence>
<comment type="function">
    <text evidence="12">ATPase component of the INO80 complex which remodels chromatin by shifting nucleosomes and is involved in DNA repair.</text>
</comment>
<dbReference type="GO" id="GO:0016887">
    <property type="term" value="F:ATP hydrolysis activity"/>
    <property type="evidence" value="ECO:0007669"/>
    <property type="project" value="TreeGrafter"/>
</dbReference>
<keyword evidence="4" id="KW-0547">Nucleotide-binding</keyword>
<feature type="compositionally biased region" description="Polar residues" evidence="14">
    <location>
        <begin position="1"/>
        <end position="22"/>
    </location>
</feature>
<dbReference type="GO" id="GO:0005524">
    <property type="term" value="F:ATP binding"/>
    <property type="evidence" value="ECO:0007669"/>
    <property type="project" value="UniProtKB-UniRule"/>
</dbReference>
<reference evidence="18" key="1">
    <citation type="submission" date="2022-07" db="EMBL/GenBank/DDBJ databases">
        <title>Phylogenomic reconstructions and comparative analyses of Kickxellomycotina fungi.</title>
        <authorList>
            <person name="Reynolds N.K."/>
            <person name="Stajich J.E."/>
            <person name="Barry K."/>
            <person name="Grigoriev I.V."/>
            <person name="Crous P."/>
            <person name="Smith M.E."/>
        </authorList>
    </citation>
    <scope>NUCLEOTIDE SEQUENCE</scope>
    <source>
        <strain evidence="18">NRRL 1566</strain>
    </source>
</reference>
<comment type="catalytic activity">
    <reaction evidence="12">
        <text>ATP + H2O = ADP + phosphate + H(+)</text>
        <dbReference type="Rhea" id="RHEA:13065"/>
        <dbReference type="ChEBI" id="CHEBI:15377"/>
        <dbReference type="ChEBI" id="CHEBI:15378"/>
        <dbReference type="ChEBI" id="CHEBI:30616"/>
        <dbReference type="ChEBI" id="CHEBI:43474"/>
        <dbReference type="ChEBI" id="CHEBI:456216"/>
    </reaction>
</comment>
<feature type="domain" description="Helicase ATP-binding" evidence="15">
    <location>
        <begin position="1031"/>
        <end position="1203"/>
    </location>
</feature>
<dbReference type="EC" id="3.6.4.-" evidence="12"/>
<evidence type="ECO:0000313" key="19">
    <source>
        <dbReference type="Proteomes" id="UP001139887"/>
    </source>
</evidence>
<dbReference type="InterPro" id="IPR001650">
    <property type="entry name" value="Helicase_C-like"/>
</dbReference>
<evidence type="ECO:0000259" key="15">
    <source>
        <dbReference type="PROSITE" id="PS51192"/>
    </source>
</evidence>
<feature type="compositionally biased region" description="Basic and acidic residues" evidence="14">
    <location>
        <begin position="1903"/>
        <end position="1913"/>
    </location>
</feature>
<comment type="similarity">
    <text evidence="2 12">Belongs to the SNF2/RAD54 helicase family.</text>
</comment>
<feature type="region of interest" description="Disordered" evidence="14">
    <location>
        <begin position="461"/>
        <end position="604"/>
    </location>
</feature>
<keyword evidence="10 12" id="KW-0234">DNA repair</keyword>
<dbReference type="EMBL" id="JANBUW010000002">
    <property type="protein sequence ID" value="KAJ2852534.1"/>
    <property type="molecule type" value="Genomic_DNA"/>
</dbReference>
<dbReference type="GO" id="GO:0006338">
    <property type="term" value="P:chromatin remodeling"/>
    <property type="evidence" value="ECO:0007669"/>
    <property type="project" value="UniProtKB-UniRule"/>
</dbReference>
<evidence type="ECO:0000313" key="18">
    <source>
        <dbReference type="EMBL" id="KAJ2852534.1"/>
    </source>
</evidence>
<evidence type="ECO:0000256" key="12">
    <source>
        <dbReference type="RuleBase" id="RU368001"/>
    </source>
</evidence>
<dbReference type="SMART" id="SM00487">
    <property type="entry name" value="DEXDc"/>
    <property type="match status" value="1"/>
</dbReference>
<dbReference type="PROSITE" id="PS51194">
    <property type="entry name" value="HELICASE_CTER"/>
    <property type="match status" value="1"/>
</dbReference>
<dbReference type="PANTHER" id="PTHR45685">
    <property type="entry name" value="HELICASE SRCAP-RELATED"/>
    <property type="match status" value="1"/>
</dbReference>
<evidence type="ECO:0000256" key="2">
    <source>
        <dbReference type="ARBA" id="ARBA00007025"/>
    </source>
</evidence>
<evidence type="ECO:0000256" key="5">
    <source>
        <dbReference type="ARBA" id="ARBA00022763"/>
    </source>
</evidence>
<keyword evidence="5 12" id="KW-0227">DNA damage</keyword>
<dbReference type="Pfam" id="PF13892">
    <property type="entry name" value="DBINO"/>
    <property type="match status" value="1"/>
</dbReference>
<comment type="caution">
    <text evidence="18">The sequence shown here is derived from an EMBL/GenBank/DDBJ whole genome shotgun (WGS) entry which is preliminary data.</text>
</comment>
<dbReference type="InterPro" id="IPR014001">
    <property type="entry name" value="Helicase_ATP-bd"/>
</dbReference>
<protein>
    <recommendedName>
        <fullName evidence="3 12">Chromatin-remodeling ATPase INO80</fullName>
        <ecNumber evidence="12">3.6.4.-</ecNumber>
    </recommendedName>
</protein>
<feature type="region of interest" description="Disordered" evidence="14">
    <location>
        <begin position="389"/>
        <end position="425"/>
    </location>
</feature>
<evidence type="ECO:0000256" key="10">
    <source>
        <dbReference type="ARBA" id="ARBA00023204"/>
    </source>
</evidence>
<dbReference type="InterPro" id="IPR050520">
    <property type="entry name" value="INO80/SWR1_helicase"/>
</dbReference>
<dbReference type="SMART" id="SM00490">
    <property type="entry name" value="HELICc"/>
    <property type="match status" value="1"/>
</dbReference>
<dbReference type="Gene3D" id="3.40.50.10810">
    <property type="entry name" value="Tandem AAA-ATPase domain"/>
    <property type="match status" value="1"/>
</dbReference>
<dbReference type="CDD" id="cd18793">
    <property type="entry name" value="SF2_C_SNF"/>
    <property type="match status" value="1"/>
</dbReference>
<dbReference type="InterPro" id="IPR000330">
    <property type="entry name" value="SNF2_N"/>
</dbReference>
<keyword evidence="6 12" id="KW-0378">Hydrolase</keyword>
<dbReference type="SUPFAM" id="SSF52540">
    <property type="entry name" value="P-loop containing nucleoside triphosphate hydrolases"/>
    <property type="match status" value="2"/>
</dbReference>
<feature type="region of interest" description="Disordered" evidence="14">
    <location>
        <begin position="320"/>
        <end position="340"/>
    </location>
</feature>